<protein>
    <submittedName>
        <fullName evidence="2">Uncharacterized protein</fullName>
    </submittedName>
</protein>
<dbReference type="EMBL" id="UOFP01000064">
    <property type="protein sequence ID" value="VAW84679.1"/>
    <property type="molecule type" value="Genomic_DNA"/>
</dbReference>
<dbReference type="InterPro" id="IPR038283">
    <property type="entry name" value="Channel_colicin_C_sf"/>
</dbReference>
<feature type="transmembrane region" description="Helical" evidence="1">
    <location>
        <begin position="281"/>
        <end position="298"/>
    </location>
</feature>
<evidence type="ECO:0000313" key="2">
    <source>
        <dbReference type="EMBL" id="VAW84679.1"/>
    </source>
</evidence>
<name>A0A3B0ZEJ9_9ZZZZ</name>
<proteinExistence type="predicted"/>
<accession>A0A3B0ZEJ9</accession>
<dbReference type="AlphaFoldDB" id="A0A3B0ZEJ9"/>
<reference evidence="2" key="1">
    <citation type="submission" date="2018-06" db="EMBL/GenBank/DDBJ databases">
        <authorList>
            <person name="Zhirakovskaya E."/>
        </authorList>
    </citation>
    <scope>NUCLEOTIDE SEQUENCE</scope>
</reference>
<gene>
    <name evidence="2" type="ORF">MNBD_GAMMA18-1216</name>
</gene>
<keyword evidence="1" id="KW-1133">Transmembrane helix</keyword>
<dbReference type="Gene3D" id="1.10.490.30">
    <property type="entry name" value="Colicin"/>
    <property type="match status" value="1"/>
</dbReference>
<sequence length="319" mass="34140">MTEILISSQIYNDLQFRQMCGETLKDLQCNGQHGVMWAYKPYIIGRLTPAEAGLIPPLLCGNPRNIHRLSATLGQDNVVGVSKAMMTLRDTTAALAGSAASVHAARGGAFTTAVQRCQNALLAYRDVMHGKGAPGVTPASAGQAIHTAFANMQQKFQYELRIAALSQKRGPLKGTVLNNSTRAMNIARSSRHIQKLQLTSVTQATALGRFSQYGKVLGNGLVLIDVGSRVGNIHNEYKADGDWERELFIESSSFALSAVTGVIAVNAGTAALTFLTVATPVGWIGLIVTAAAASVYMNNKVKANSGGWYDEIMELVNSW</sequence>
<evidence type="ECO:0000256" key="1">
    <source>
        <dbReference type="SAM" id="Phobius"/>
    </source>
</evidence>
<keyword evidence="1" id="KW-0812">Transmembrane</keyword>
<keyword evidence="1" id="KW-0472">Membrane</keyword>
<organism evidence="2">
    <name type="scientific">hydrothermal vent metagenome</name>
    <dbReference type="NCBI Taxonomy" id="652676"/>
    <lineage>
        <taxon>unclassified sequences</taxon>
        <taxon>metagenomes</taxon>
        <taxon>ecological metagenomes</taxon>
    </lineage>
</organism>